<feature type="transmembrane region" description="Helical" evidence="6">
    <location>
        <begin position="21"/>
        <end position="41"/>
    </location>
</feature>
<keyword evidence="5 6" id="KW-0472">Membrane</keyword>
<dbReference type="GeneID" id="106473853"/>
<dbReference type="RefSeq" id="XP_022257946.1">
    <property type="nucleotide sequence ID" value="XM_022402238.1"/>
</dbReference>
<dbReference type="InterPro" id="IPR011701">
    <property type="entry name" value="MFS"/>
</dbReference>
<evidence type="ECO:0000256" key="3">
    <source>
        <dbReference type="ARBA" id="ARBA00022692"/>
    </source>
</evidence>
<protein>
    <submittedName>
        <fullName evidence="8">Uncharacterized protein LOC106473853 isoform X2</fullName>
    </submittedName>
</protein>
<feature type="transmembrane region" description="Helical" evidence="6">
    <location>
        <begin position="319"/>
        <end position="343"/>
    </location>
</feature>
<evidence type="ECO:0000256" key="2">
    <source>
        <dbReference type="ARBA" id="ARBA00022448"/>
    </source>
</evidence>
<dbReference type="Gene3D" id="1.20.1250.20">
    <property type="entry name" value="MFS general substrate transporter like domains"/>
    <property type="match status" value="1"/>
</dbReference>
<evidence type="ECO:0000256" key="1">
    <source>
        <dbReference type="ARBA" id="ARBA00004141"/>
    </source>
</evidence>
<feature type="transmembrane region" description="Helical" evidence="6">
    <location>
        <begin position="102"/>
        <end position="121"/>
    </location>
</feature>
<dbReference type="PANTHER" id="PTHR43385">
    <property type="entry name" value="RIBOFLAVIN TRANSPORTER RIBJ"/>
    <property type="match status" value="1"/>
</dbReference>
<dbReference type="InterPro" id="IPR052983">
    <property type="entry name" value="MFS_Riboflavin_Transporter"/>
</dbReference>
<accession>A0ABM1TPZ0</accession>
<dbReference type="Proteomes" id="UP000694941">
    <property type="component" value="Unplaced"/>
</dbReference>
<feature type="transmembrane region" description="Helical" evidence="6">
    <location>
        <begin position="236"/>
        <end position="254"/>
    </location>
</feature>
<name>A0ABM1TPZ0_LIMPO</name>
<reference evidence="8" key="1">
    <citation type="submission" date="2025-08" db="UniProtKB">
        <authorList>
            <consortium name="RefSeq"/>
        </authorList>
    </citation>
    <scope>IDENTIFICATION</scope>
    <source>
        <tissue evidence="8">Muscle</tissue>
    </source>
</reference>
<proteinExistence type="predicted"/>
<evidence type="ECO:0000256" key="4">
    <source>
        <dbReference type="ARBA" id="ARBA00022989"/>
    </source>
</evidence>
<evidence type="ECO:0000313" key="7">
    <source>
        <dbReference type="Proteomes" id="UP000694941"/>
    </source>
</evidence>
<evidence type="ECO:0000256" key="5">
    <source>
        <dbReference type="ARBA" id="ARBA00023136"/>
    </source>
</evidence>
<keyword evidence="3 6" id="KW-0812">Transmembrane</keyword>
<keyword evidence="2" id="KW-0813">Transport</keyword>
<evidence type="ECO:0000313" key="8">
    <source>
        <dbReference type="RefSeq" id="XP_022257946.1"/>
    </source>
</evidence>
<dbReference type="SUPFAM" id="SSF103473">
    <property type="entry name" value="MFS general substrate transporter"/>
    <property type="match status" value="1"/>
</dbReference>
<comment type="subcellular location">
    <subcellularLocation>
        <location evidence="1">Membrane</location>
        <topology evidence="1">Multi-pass membrane protein</topology>
    </subcellularLocation>
</comment>
<keyword evidence="4 6" id="KW-1133">Transmembrane helix</keyword>
<evidence type="ECO:0000256" key="6">
    <source>
        <dbReference type="SAM" id="Phobius"/>
    </source>
</evidence>
<feature type="transmembrane region" description="Helical" evidence="6">
    <location>
        <begin position="260"/>
        <end position="282"/>
    </location>
</feature>
<organism evidence="7 8">
    <name type="scientific">Limulus polyphemus</name>
    <name type="common">Atlantic horseshoe crab</name>
    <dbReference type="NCBI Taxonomy" id="6850"/>
    <lineage>
        <taxon>Eukaryota</taxon>
        <taxon>Metazoa</taxon>
        <taxon>Ecdysozoa</taxon>
        <taxon>Arthropoda</taxon>
        <taxon>Chelicerata</taxon>
        <taxon>Merostomata</taxon>
        <taxon>Xiphosura</taxon>
        <taxon>Limulidae</taxon>
        <taxon>Limulus</taxon>
    </lineage>
</organism>
<feature type="transmembrane region" description="Helical" evidence="6">
    <location>
        <begin position="53"/>
        <end position="76"/>
    </location>
</feature>
<sequence length="351" mass="38983">MISFGITVTYWSIQHSLAATVFTYGMIYSFGYIFCYGPVLVTPIEWFPNKKGLVTGIVASGFALCPFFMNIVQTFFVNPNNLQPSSDGFFYNPEILENVPNLFLMMGGVVASILLIGQLLYQESPRVSNQEEQQCNETTDVDETLRNLCLGEELDGLVMNEMGFASTNHEELSAPLKEDSTNIELNIGENETYGQTFIQDDTFLSMTGSVAGAVHSVSRVVVGFIQDKLSYKLTSLLLLGIQTILLFTLVASSHGGKVMFFIWICVLFITFPLVFVCIPAAVAKVFGTKHTPEIYGMIFAASTASAFLWPIILHRFNTFSGWFGTFCVMATFSFTGIFMTILFPETHHTQP</sequence>
<dbReference type="Pfam" id="PF07690">
    <property type="entry name" value="MFS_1"/>
    <property type="match status" value="1"/>
</dbReference>
<keyword evidence="7" id="KW-1185">Reference proteome</keyword>
<dbReference type="PANTHER" id="PTHR43385:SF1">
    <property type="entry name" value="RIBOFLAVIN TRANSPORTER RIBJ"/>
    <property type="match status" value="1"/>
</dbReference>
<feature type="transmembrane region" description="Helical" evidence="6">
    <location>
        <begin position="294"/>
        <end position="313"/>
    </location>
</feature>
<gene>
    <name evidence="8" type="primary">LOC106473853</name>
</gene>
<dbReference type="InterPro" id="IPR036259">
    <property type="entry name" value="MFS_trans_sf"/>
</dbReference>